<dbReference type="PANTHER" id="PTHR43537:SF5">
    <property type="entry name" value="UXU OPERON TRANSCRIPTIONAL REGULATOR"/>
    <property type="match status" value="1"/>
</dbReference>
<dbReference type="InterPro" id="IPR000524">
    <property type="entry name" value="Tscrpt_reg_HTH_GntR"/>
</dbReference>
<dbReference type="RefSeq" id="WP_128219350.1">
    <property type="nucleotide sequence ID" value="NZ_CP034929.1"/>
</dbReference>
<sequence>MVTAAAHGTSRARQTLRVLQHRIVSGEWPLNSRIPTEKELVEELGVGRSTIREAVRTLANMGMLEPAPSRGTFVRSLTPVSEVLGEFMAGRGVVDLIETRVALEVEAARLAAGRISAKELSALRTSHDDDVASTAGAEAGADLGAGSTTGVERGSTPGQFHALVVRASGSALIADMHAGVMRGLRRAVSRGEARPGIDAASRHADHAALLAALAAGDEDRAAAVARDHVLRDLVPTAGDATDHDA</sequence>
<comment type="caution">
    <text evidence="5">The sequence shown here is derived from an EMBL/GenBank/DDBJ whole genome shotgun (WGS) entry which is preliminary data.</text>
</comment>
<dbReference type="Gene3D" id="1.20.120.530">
    <property type="entry name" value="GntR ligand-binding domain-like"/>
    <property type="match status" value="1"/>
</dbReference>
<proteinExistence type="predicted"/>
<organism evidence="5 6">
    <name type="scientific">Nocardioides yefusunii</name>
    <dbReference type="NCBI Taxonomy" id="2500546"/>
    <lineage>
        <taxon>Bacteria</taxon>
        <taxon>Bacillati</taxon>
        <taxon>Actinomycetota</taxon>
        <taxon>Actinomycetes</taxon>
        <taxon>Propionibacteriales</taxon>
        <taxon>Nocardioidaceae</taxon>
        <taxon>Nocardioides</taxon>
    </lineage>
</organism>
<evidence type="ECO:0000256" key="1">
    <source>
        <dbReference type="ARBA" id="ARBA00023015"/>
    </source>
</evidence>
<dbReference type="Gene3D" id="1.10.10.10">
    <property type="entry name" value="Winged helix-like DNA-binding domain superfamily/Winged helix DNA-binding domain"/>
    <property type="match status" value="1"/>
</dbReference>
<protein>
    <submittedName>
        <fullName evidence="5">FadR/GntR family transcriptional regulator</fullName>
    </submittedName>
</protein>
<evidence type="ECO:0000313" key="5">
    <source>
        <dbReference type="EMBL" id="MFC6153041.1"/>
    </source>
</evidence>
<gene>
    <name evidence="5" type="ORF">ACFPWU_05115</name>
</gene>
<name>A0ABW1QU52_9ACTN</name>
<evidence type="ECO:0000256" key="3">
    <source>
        <dbReference type="ARBA" id="ARBA00023163"/>
    </source>
</evidence>
<dbReference type="InterPro" id="IPR008920">
    <property type="entry name" value="TF_FadR/GntR_C"/>
</dbReference>
<dbReference type="Pfam" id="PF07729">
    <property type="entry name" value="FCD"/>
    <property type="match status" value="1"/>
</dbReference>
<accession>A0ABW1QU52</accession>
<dbReference type="Pfam" id="PF00392">
    <property type="entry name" value="GntR"/>
    <property type="match status" value="1"/>
</dbReference>
<dbReference type="SMART" id="SM00345">
    <property type="entry name" value="HTH_GNTR"/>
    <property type="match status" value="1"/>
</dbReference>
<dbReference type="PROSITE" id="PS50949">
    <property type="entry name" value="HTH_GNTR"/>
    <property type="match status" value="1"/>
</dbReference>
<evidence type="ECO:0000259" key="4">
    <source>
        <dbReference type="PROSITE" id="PS50949"/>
    </source>
</evidence>
<keyword evidence="6" id="KW-1185">Reference proteome</keyword>
<evidence type="ECO:0000256" key="2">
    <source>
        <dbReference type="ARBA" id="ARBA00023125"/>
    </source>
</evidence>
<dbReference type="InterPro" id="IPR011711">
    <property type="entry name" value="GntR_C"/>
</dbReference>
<dbReference type="CDD" id="cd07377">
    <property type="entry name" value="WHTH_GntR"/>
    <property type="match status" value="1"/>
</dbReference>
<dbReference type="PANTHER" id="PTHR43537">
    <property type="entry name" value="TRANSCRIPTIONAL REGULATOR, GNTR FAMILY"/>
    <property type="match status" value="1"/>
</dbReference>
<dbReference type="InterPro" id="IPR036388">
    <property type="entry name" value="WH-like_DNA-bd_sf"/>
</dbReference>
<keyword evidence="2" id="KW-0238">DNA-binding</keyword>
<dbReference type="SMART" id="SM00895">
    <property type="entry name" value="FCD"/>
    <property type="match status" value="1"/>
</dbReference>
<keyword evidence="3" id="KW-0804">Transcription</keyword>
<dbReference type="SUPFAM" id="SSF46785">
    <property type="entry name" value="Winged helix' DNA-binding domain"/>
    <property type="match status" value="1"/>
</dbReference>
<feature type="domain" description="HTH gntR-type" evidence="4">
    <location>
        <begin position="9"/>
        <end position="77"/>
    </location>
</feature>
<dbReference type="PRINTS" id="PR00035">
    <property type="entry name" value="HTHGNTR"/>
</dbReference>
<dbReference type="SUPFAM" id="SSF48008">
    <property type="entry name" value="GntR ligand-binding domain-like"/>
    <property type="match status" value="1"/>
</dbReference>
<reference evidence="6" key="1">
    <citation type="journal article" date="2019" name="Int. J. Syst. Evol. Microbiol.">
        <title>The Global Catalogue of Microorganisms (GCM) 10K type strain sequencing project: providing services to taxonomists for standard genome sequencing and annotation.</title>
        <authorList>
            <consortium name="The Broad Institute Genomics Platform"/>
            <consortium name="The Broad Institute Genome Sequencing Center for Infectious Disease"/>
            <person name="Wu L."/>
            <person name="Ma J."/>
        </authorList>
    </citation>
    <scope>NUCLEOTIDE SEQUENCE [LARGE SCALE GENOMIC DNA]</scope>
    <source>
        <strain evidence="6">DFY28</strain>
    </source>
</reference>
<dbReference type="EMBL" id="JBHSQI010000002">
    <property type="protein sequence ID" value="MFC6153041.1"/>
    <property type="molecule type" value="Genomic_DNA"/>
</dbReference>
<dbReference type="Proteomes" id="UP001596098">
    <property type="component" value="Unassembled WGS sequence"/>
</dbReference>
<evidence type="ECO:0000313" key="6">
    <source>
        <dbReference type="Proteomes" id="UP001596098"/>
    </source>
</evidence>
<keyword evidence="1" id="KW-0805">Transcription regulation</keyword>
<dbReference type="InterPro" id="IPR036390">
    <property type="entry name" value="WH_DNA-bd_sf"/>
</dbReference>